<proteinExistence type="predicted"/>
<feature type="transmembrane region" description="Helical" evidence="1">
    <location>
        <begin position="48"/>
        <end position="68"/>
    </location>
</feature>
<comment type="caution">
    <text evidence="3">The sequence shown here is derived from an EMBL/GenBank/DDBJ whole genome shotgun (WGS) entry which is preliminary data.</text>
</comment>
<organism evidence="3 4">
    <name type="scientific">Vibrio gallaecicus</name>
    <dbReference type="NCBI Taxonomy" id="552386"/>
    <lineage>
        <taxon>Bacteria</taxon>
        <taxon>Pseudomonadati</taxon>
        <taxon>Pseudomonadota</taxon>
        <taxon>Gammaproteobacteria</taxon>
        <taxon>Vibrionales</taxon>
        <taxon>Vibrionaceae</taxon>
        <taxon>Vibrio</taxon>
    </lineage>
</organism>
<dbReference type="EMBL" id="JBFRUW010000050">
    <property type="protein sequence ID" value="MFA0569364.1"/>
    <property type="molecule type" value="Genomic_DNA"/>
</dbReference>
<evidence type="ECO:0000313" key="4">
    <source>
        <dbReference type="Proteomes" id="UP001570417"/>
    </source>
</evidence>
<name>A0ABV4ND75_9VIBR</name>
<dbReference type="InterPro" id="IPR006073">
    <property type="entry name" value="GTP-bd"/>
</dbReference>
<dbReference type="InterPro" id="IPR027417">
    <property type="entry name" value="P-loop_NTPase"/>
</dbReference>
<feature type="domain" description="G" evidence="2">
    <location>
        <begin position="300"/>
        <end position="395"/>
    </location>
</feature>
<gene>
    <name evidence="3" type="ORF">AB4566_13915</name>
</gene>
<evidence type="ECO:0000259" key="2">
    <source>
        <dbReference type="Pfam" id="PF01926"/>
    </source>
</evidence>
<keyword evidence="4" id="KW-1185">Reference proteome</keyword>
<dbReference type="RefSeq" id="WP_372266503.1">
    <property type="nucleotide sequence ID" value="NZ_JBFRUW010000050.1"/>
</dbReference>
<accession>A0ABV4ND75</accession>
<keyword evidence="1" id="KW-0472">Membrane</keyword>
<dbReference type="Proteomes" id="UP001570417">
    <property type="component" value="Unassembled WGS sequence"/>
</dbReference>
<dbReference type="PANTHER" id="PTHR42714:SF2">
    <property type="entry name" value="TRNA MODIFICATION GTPASE GTPBP3, MITOCHONDRIAL"/>
    <property type="match status" value="1"/>
</dbReference>
<keyword evidence="1" id="KW-0812">Transmembrane</keyword>
<reference evidence="3 4" key="1">
    <citation type="journal article" date="2024" name="ISME J.">
        <title>Tailless and filamentous prophages are predominant in marine Vibrio.</title>
        <authorList>
            <person name="Steensen K."/>
            <person name="Seneca J."/>
            <person name="Bartlau N."/>
            <person name="Yu X.A."/>
            <person name="Hussain F.A."/>
            <person name="Polz M.F."/>
        </authorList>
    </citation>
    <scope>NUCLEOTIDE SEQUENCE [LARGE SCALE GENOMIC DNA]</scope>
    <source>
        <strain evidence="3 4">10N.222.51.A1</strain>
    </source>
</reference>
<feature type="transmembrane region" description="Helical" evidence="1">
    <location>
        <begin position="21"/>
        <end position="42"/>
    </location>
</feature>
<protein>
    <submittedName>
        <fullName evidence="3">GTPase family protein</fullName>
    </submittedName>
</protein>
<dbReference type="Gene3D" id="3.40.50.300">
    <property type="entry name" value="P-loop containing nucleotide triphosphate hydrolases"/>
    <property type="match status" value="1"/>
</dbReference>
<sequence>MKKIRSFYHLLSNLSGGRWGIILISSILPVLLMALFGLFLAFKYGYVLELSIAIAVSTLVTTIPLFLLSRASDRESQNAVESALNENGLVGEEVGDGLVKASSEWSQAELVIWNQAKLHNREHLKTDIDWVNLDKVGIEILEFVAKEFGKKTLDFSIPEGLKLFEEVGLRYKRVVKENIPGIEYLKLSYIKAGYEAYDKYGELGQKIVKAAIWANHAKNLYYNPLKVVSDLSREQATSSMTKGVVEDMQQVAKEALLDEIAAVAIDLYSGRFSLEEDDLQITDASKLDEKRFAVELEAVRVVLVGQTSSGKSSIVNLLKDEMVAEVDVLPSTDASTVYSAEVDDNEVRVIDLKGLDGTEKAEKAMLQEMTQADLVLWVLKANQPARDLDKKLKDKFDGFYADPKNVSRKKPKLLAVVNQVDNLKPLTEWEPPFNLVNPISAKEKVIAQALQYNQELLVTDGALPLSISPERAHFGVDTLKETIVNEISEANNVQRNRQRTEAMKRGTSIKKQFNRMAKVSKKVAPEALKKAPETLKVASPKIAEIVIKKVIK</sequence>
<evidence type="ECO:0000256" key="1">
    <source>
        <dbReference type="SAM" id="Phobius"/>
    </source>
</evidence>
<dbReference type="PANTHER" id="PTHR42714">
    <property type="entry name" value="TRNA MODIFICATION GTPASE GTPBP3"/>
    <property type="match status" value="1"/>
</dbReference>
<keyword evidence="1" id="KW-1133">Transmembrane helix</keyword>
<dbReference type="SUPFAM" id="SSF52540">
    <property type="entry name" value="P-loop containing nucleoside triphosphate hydrolases"/>
    <property type="match status" value="1"/>
</dbReference>
<evidence type="ECO:0000313" key="3">
    <source>
        <dbReference type="EMBL" id="MFA0569364.1"/>
    </source>
</evidence>
<dbReference type="Pfam" id="PF01926">
    <property type="entry name" value="MMR_HSR1"/>
    <property type="match status" value="1"/>
</dbReference>